<evidence type="ECO:0000313" key="11">
    <source>
        <dbReference type="EMBL" id="KAH9511933.1"/>
    </source>
</evidence>
<dbReference type="PRINTS" id="PR00318">
    <property type="entry name" value="GPROTEINA"/>
</dbReference>
<dbReference type="InterPro" id="IPR001408">
    <property type="entry name" value="Gprotein_alpha_I"/>
</dbReference>
<keyword evidence="3 9" id="KW-0547">Nucleotide-binding</keyword>
<dbReference type="PROSITE" id="PS51882">
    <property type="entry name" value="G_ALPHA"/>
    <property type="match status" value="1"/>
</dbReference>
<accession>A0A922HYT2</accession>
<dbReference type="GO" id="GO:0003924">
    <property type="term" value="F:GTPase activity"/>
    <property type="evidence" value="ECO:0007669"/>
    <property type="project" value="InterPro"/>
</dbReference>
<organism evidence="11 12">
    <name type="scientific">Dermatophagoides farinae</name>
    <name type="common">American house dust mite</name>
    <dbReference type="NCBI Taxonomy" id="6954"/>
    <lineage>
        <taxon>Eukaryota</taxon>
        <taxon>Metazoa</taxon>
        <taxon>Ecdysozoa</taxon>
        <taxon>Arthropoda</taxon>
        <taxon>Chelicerata</taxon>
        <taxon>Arachnida</taxon>
        <taxon>Acari</taxon>
        <taxon>Acariformes</taxon>
        <taxon>Sarcoptiformes</taxon>
        <taxon>Astigmata</taxon>
        <taxon>Psoroptidia</taxon>
        <taxon>Analgoidea</taxon>
        <taxon>Pyroglyphidae</taxon>
        <taxon>Dermatophagoidinae</taxon>
        <taxon>Dermatophagoides</taxon>
    </lineage>
</organism>
<evidence type="ECO:0000256" key="2">
    <source>
        <dbReference type="ARBA" id="ARBA00022723"/>
    </source>
</evidence>
<keyword evidence="4 10" id="KW-0460">Magnesium</keyword>
<feature type="binding site" evidence="9">
    <location>
        <begin position="36"/>
        <end position="37"/>
    </location>
    <ligand>
        <name>GTP</name>
        <dbReference type="ChEBI" id="CHEBI:37565"/>
    </ligand>
</feature>
<dbReference type="GO" id="GO:0001664">
    <property type="term" value="F:G protein-coupled receptor binding"/>
    <property type="evidence" value="ECO:0007669"/>
    <property type="project" value="TreeGrafter"/>
</dbReference>
<dbReference type="GO" id="GO:0031683">
    <property type="term" value="F:G-protein beta/gamma-subunit complex binding"/>
    <property type="evidence" value="ECO:0007669"/>
    <property type="project" value="InterPro"/>
</dbReference>
<dbReference type="InterPro" id="IPR011025">
    <property type="entry name" value="GproteinA_insert"/>
</dbReference>
<dbReference type="SUPFAM" id="SSF47895">
    <property type="entry name" value="Transducin (alpha subunit), insertion domain"/>
    <property type="match status" value="1"/>
</dbReference>
<feature type="binding site" evidence="9">
    <location>
        <position position="212"/>
    </location>
    <ligand>
        <name>GTP</name>
        <dbReference type="ChEBI" id="CHEBI:37565"/>
    </ligand>
</feature>
<evidence type="ECO:0000256" key="1">
    <source>
        <dbReference type="ARBA" id="ARBA00022707"/>
    </source>
</evidence>
<proteinExistence type="predicted"/>
<evidence type="ECO:0000313" key="12">
    <source>
        <dbReference type="Proteomes" id="UP000790347"/>
    </source>
</evidence>
<name>A0A922HYT2_DERFA</name>
<dbReference type="PANTHER" id="PTHR10218">
    <property type="entry name" value="GTP-BINDING PROTEIN ALPHA SUBUNIT"/>
    <property type="match status" value="1"/>
</dbReference>
<keyword evidence="2 10" id="KW-0479">Metal-binding</keyword>
<dbReference type="GO" id="GO:0007188">
    <property type="term" value="P:adenylate cyclase-modulating G protein-coupled receptor signaling pathway"/>
    <property type="evidence" value="ECO:0007669"/>
    <property type="project" value="InterPro"/>
</dbReference>
<evidence type="ECO:0000256" key="3">
    <source>
        <dbReference type="ARBA" id="ARBA00022741"/>
    </source>
</evidence>
<evidence type="ECO:0000256" key="5">
    <source>
        <dbReference type="ARBA" id="ARBA00023134"/>
    </source>
</evidence>
<evidence type="ECO:0000256" key="8">
    <source>
        <dbReference type="ARBA" id="ARBA00023288"/>
    </source>
</evidence>
<dbReference type="CDD" id="cd00066">
    <property type="entry name" value="G-alpha"/>
    <property type="match status" value="1"/>
</dbReference>
<dbReference type="Gene3D" id="3.40.50.300">
    <property type="entry name" value="P-loop containing nucleotide triphosphate hydrolases"/>
    <property type="match status" value="1"/>
</dbReference>
<keyword evidence="6" id="KW-0564">Palmitate</keyword>
<dbReference type="GO" id="GO:0046872">
    <property type="term" value="F:metal ion binding"/>
    <property type="evidence" value="ECO:0007669"/>
    <property type="project" value="UniProtKB-KW"/>
</dbReference>
<evidence type="ECO:0000256" key="7">
    <source>
        <dbReference type="ARBA" id="ARBA00023224"/>
    </source>
</evidence>
<feature type="binding site" evidence="10">
    <location>
        <position position="67"/>
    </location>
    <ligand>
        <name>Mg(2+)</name>
        <dbReference type="ChEBI" id="CHEBI:18420"/>
    </ligand>
</feature>
<keyword evidence="7" id="KW-0807">Transducer</keyword>
<feature type="binding site" evidence="9">
    <location>
        <begin position="61"/>
        <end position="67"/>
    </location>
    <ligand>
        <name>GTP</name>
        <dbReference type="ChEBI" id="CHEBI:37565"/>
    </ligand>
</feature>
<dbReference type="PANTHER" id="PTHR10218:SF227">
    <property type="entry name" value="G PROTEIN ALPHA I SUBUNIT"/>
    <property type="match status" value="1"/>
</dbReference>
<sequence length="240" mass="28210">MAPIITMELAVIMKKLWLDPGVQSCYHRSREYQLNDSAYYYLNSLDRLCQPDYCPTQQDVLRTRVKTTGIVEISFRFKGLFFRIFDVGGQRSERKKWIHCFEDVTAVVFCVALSGYDLLLTEDDEVNRMHESLRLFDSICNNKWFFDTSMILFLNKKDLFEQKIKTSPLNICFPEYTGRNTYDEAAAYIQMKFETLNRNSDTKDIYTHFTCATDTNNIQFVFDAVTDVILKNNLREIGLY</sequence>
<dbReference type="SMART" id="SM00275">
    <property type="entry name" value="G_alpha"/>
    <property type="match status" value="1"/>
</dbReference>
<dbReference type="GO" id="GO:0005525">
    <property type="term" value="F:GTP binding"/>
    <property type="evidence" value="ECO:0007669"/>
    <property type="project" value="UniProtKB-KW"/>
</dbReference>
<dbReference type="GO" id="GO:0005737">
    <property type="term" value="C:cytoplasm"/>
    <property type="evidence" value="ECO:0007669"/>
    <property type="project" value="TreeGrafter"/>
</dbReference>
<dbReference type="InterPro" id="IPR027417">
    <property type="entry name" value="P-loop_NTPase"/>
</dbReference>
<dbReference type="FunFam" id="3.40.50.300:FF:002307">
    <property type="entry name" value="Guanine nucleotide-binding protein G(k) subunit alpha"/>
    <property type="match status" value="1"/>
</dbReference>
<dbReference type="Pfam" id="PF00503">
    <property type="entry name" value="G-alpha"/>
    <property type="match status" value="1"/>
</dbReference>
<dbReference type="SUPFAM" id="SSF52540">
    <property type="entry name" value="P-loop containing nucleoside triphosphate hydrolases"/>
    <property type="match status" value="1"/>
</dbReference>
<reference evidence="11" key="2">
    <citation type="journal article" date="2022" name="Res Sq">
        <title>Comparative Genomics Reveals Insights into the Divergent Evolution of Astigmatic Mites and Household Pest Adaptations.</title>
        <authorList>
            <person name="Xiong Q."/>
            <person name="Wan A.T.-Y."/>
            <person name="Liu X.-Y."/>
            <person name="Fung C.S.-H."/>
            <person name="Xiao X."/>
            <person name="Malainual N."/>
            <person name="Hou J."/>
            <person name="Wang L."/>
            <person name="Wang M."/>
            <person name="Yang K."/>
            <person name="Cui Y."/>
            <person name="Leung E."/>
            <person name="Nong W."/>
            <person name="Shin S.-K."/>
            <person name="Au S."/>
            <person name="Jeong K.Y."/>
            <person name="Chew F.T."/>
            <person name="Hui J."/>
            <person name="Leung T.F."/>
            <person name="Tungtrongchitr A."/>
            <person name="Zhong N."/>
            <person name="Liu Z."/>
            <person name="Tsui S."/>
        </authorList>
    </citation>
    <scope>NUCLEOTIDE SEQUENCE</scope>
    <source>
        <strain evidence="11">Derf</strain>
        <tissue evidence="11">Whole organism</tissue>
    </source>
</reference>
<dbReference type="AlphaFoldDB" id="A0A922HYT2"/>
<keyword evidence="12" id="KW-1185">Reference proteome</keyword>
<keyword evidence="8" id="KW-0449">Lipoprotein</keyword>
<dbReference type="EMBL" id="ASGP02000004">
    <property type="protein sequence ID" value="KAH9511933.1"/>
    <property type="molecule type" value="Genomic_DNA"/>
</dbReference>
<reference evidence="11" key="1">
    <citation type="submission" date="2013-05" db="EMBL/GenBank/DDBJ databases">
        <authorList>
            <person name="Yim A.K.Y."/>
            <person name="Chan T.F."/>
            <person name="Ji K.M."/>
            <person name="Liu X.Y."/>
            <person name="Zhou J.W."/>
            <person name="Li R.Q."/>
            <person name="Yang K.Y."/>
            <person name="Li J."/>
            <person name="Li M."/>
            <person name="Law P.T.W."/>
            <person name="Wu Y.L."/>
            <person name="Cai Z.L."/>
            <person name="Qin H."/>
            <person name="Bao Y."/>
            <person name="Leung R.K.K."/>
            <person name="Ng P.K.S."/>
            <person name="Zou J."/>
            <person name="Zhong X.J."/>
            <person name="Ran P.X."/>
            <person name="Zhong N.S."/>
            <person name="Liu Z.G."/>
            <person name="Tsui S.K.W."/>
        </authorList>
    </citation>
    <scope>NUCLEOTIDE SEQUENCE</scope>
    <source>
        <strain evidence="11">Derf</strain>
        <tissue evidence="11">Whole organism</tissue>
    </source>
</reference>
<keyword evidence="5 9" id="KW-0342">GTP-binding</keyword>
<evidence type="ECO:0000256" key="6">
    <source>
        <dbReference type="ARBA" id="ARBA00023139"/>
    </source>
</evidence>
<evidence type="ECO:0000256" key="10">
    <source>
        <dbReference type="PIRSR" id="PIRSR601019-2"/>
    </source>
</evidence>
<gene>
    <name evidence="11" type="primary">GNAI3_1</name>
    <name evidence="11" type="ORF">DERF_010356</name>
</gene>
<dbReference type="PRINTS" id="PR00441">
    <property type="entry name" value="GPROTEINAI"/>
</dbReference>
<dbReference type="InterPro" id="IPR001019">
    <property type="entry name" value="Gprotein_alpha_su"/>
</dbReference>
<keyword evidence="1" id="KW-0519">Myristate</keyword>
<protein>
    <submittedName>
        <fullName evidence="11">Guanine nucleotide-binding protein G(K) subunit alpha</fullName>
    </submittedName>
</protein>
<dbReference type="GO" id="GO:0005834">
    <property type="term" value="C:heterotrimeric G-protein complex"/>
    <property type="evidence" value="ECO:0007669"/>
    <property type="project" value="TreeGrafter"/>
</dbReference>
<feature type="binding site" evidence="9">
    <location>
        <begin position="86"/>
        <end position="90"/>
    </location>
    <ligand>
        <name>GTP</name>
        <dbReference type="ChEBI" id="CHEBI:37565"/>
    </ligand>
</feature>
<comment type="caution">
    <text evidence="11">The sequence shown here is derived from an EMBL/GenBank/DDBJ whole genome shotgun (WGS) entry which is preliminary data.</text>
</comment>
<evidence type="ECO:0000256" key="9">
    <source>
        <dbReference type="PIRSR" id="PIRSR601019-1"/>
    </source>
</evidence>
<dbReference type="Proteomes" id="UP000790347">
    <property type="component" value="Unassembled WGS sequence"/>
</dbReference>
<feature type="binding site" evidence="9">
    <location>
        <begin position="155"/>
        <end position="158"/>
    </location>
    <ligand>
        <name>GTP</name>
        <dbReference type="ChEBI" id="CHEBI:37565"/>
    </ligand>
</feature>
<evidence type="ECO:0000256" key="4">
    <source>
        <dbReference type="ARBA" id="ARBA00022842"/>
    </source>
</evidence>